<proteinExistence type="predicted"/>
<reference evidence="4 6" key="1">
    <citation type="journal article" date="2017" name="Nature">
        <title>The sunflower genome provides insights into oil metabolism, flowering and Asterid evolution.</title>
        <authorList>
            <person name="Badouin H."/>
            <person name="Gouzy J."/>
            <person name="Grassa C.J."/>
            <person name="Murat F."/>
            <person name="Staton S.E."/>
            <person name="Cottret L."/>
            <person name="Lelandais-Briere C."/>
            <person name="Owens G.L."/>
            <person name="Carrere S."/>
            <person name="Mayjonade B."/>
            <person name="Legrand L."/>
            <person name="Gill N."/>
            <person name="Kane N.C."/>
            <person name="Bowers J.E."/>
            <person name="Hubner S."/>
            <person name="Bellec A."/>
            <person name="Berard A."/>
            <person name="Berges H."/>
            <person name="Blanchet N."/>
            <person name="Boniface M.C."/>
            <person name="Brunel D."/>
            <person name="Catrice O."/>
            <person name="Chaidir N."/>
            <person name="Claudel C."/>
            <person name="Donnadieu C."/>
            <person name="Faraut T."/>
            <person name="Fievet G."/>
            <person name="Helmstetter N."/>
            <person name="King M."/>
            <person name="Knapp S.J."/>
            <person name="Lai Z."/>
            <person name="Le Paslier M.C."/>
            <person name="Lippi Y."/>
            <person name="Lorenzon L."/>
            <person name="Mandel J.R."/>
            <person name="Marage G."/>
            <person name="Marchand G."/>
            <person name="Marquand E."/>
            <person name="Bret-Mestries E."/>
            <person name="Morien E."/>
            <person name="Nambeesan S."/>
            <person name="Nguyen T."/>
            <person name="Pegot-Espagnet P."/>
            <person name="Pouilly N."/>
            <person name="Raftis F."/>
            <person name="Sallet E."/>
            <person name="Schiex T."/>
            <person name="Thomas J."/>
            <person name="Vandecasteele C."/>
            <person name="Vares D."/>
            <person name="Vear F."/>
            <person name="Vautrin S."/>
            <person name="Crespi M."/>
            <person name="Mangin B."/>
            <person name="Burke J.M."/>
            <person name="Salse J."/>
            <person name="Munos S."/>
            <person name="Vincourt P."/>
            <person name="Rieseberg L.H."/>
            <person name="Langlade N.B."/>
        </authorList>
    </citation>
    <scope>NUCLEOTIDE SEQUENCE [LARGE SCALE GENOMIC DNA]</scope>
    <source>
        <strain evidence="6">cv. SF193</strain>
        <tissue evidence="4">Leaves</tissue>
    </source>
</reference>
<feature type="transmembrane region" description="Helical" evidence="3">
    <location>
        <begin position="22"/>
        <end position="46"/>
    </location>
</feature>
<evidence type="ECO:0000313" key="6">
    <source>
        <dbReference type="Proteomes" id="UP000215914"/>
    </source>
</evidence>
<gene>
    <name evidence="5" type="ORF">HannXRQ_Chr03g0091021</name>
    <name evidence="4" type="ORF">HanXRQr2_Chr03g0134631</name>
</gene>
<name>A0A251VB54_HELAN</name>
<protein>
    <recommendedName>
        <fullName evidence="7">Late embryogenesis abundant (LEA) hydroxyproline-rich glycoprotein family</fullName>
    </recommendedName>
</protein>
<dbReference type="GO" id="GO:0005886">
    <property type="term" value="C:plasma membrane"/>
    <property type="evidence" value="ECO:0000318"/>
    <property type="project" value="GO_Central"/>
</dbReference>
<evidence type="ECO:0000256" key="3">
    <source>
        <dbReference type="SAM" id="Phobius"/>
    </source>
</evidence>
<accession>A0A251VB54</accession>
<keyword evidence="3" id="KW-1133">Transmembrane helix</keyword>
<reference evidence="5" key="2">
    <citation type="submission" date="2017-02" db="EMBL/GenBank/DDBJ databases">
        <title>Sunflower complete genome.</title>
        <authorList>
            <person name="Langlade N."/>
            <person name="Munos S."/>
        </authorList>
    </citation>
    <scope>NUCLEOTIDE SEQUENCE [LARGE SCALE GENOMIC DNA]</scope>
    <source>
        <tissue evidence="5">Leaves</tissue>
    </source>
</reference>
<dbReference type="AlphaFoldDB" id="A0A251VB54"/>
<dbReference type="PANTHER" id="PTHR31415:SF166">
    <property type="entry name" value="LATE EMBRYOGENESIS ABUNDANT (LEA) HYDROXYPROLINE-RICH GLYCOPROTEIN FAMILY"/>
    <property type="match status" value="1"/>
</dbReference>
<reference evidence="4" key="3">
    <citation type="submission" date="2020-06" db="EMBL/GenBank/DDBJ databases">
        <title>Helianthus annuus Genome sequencing and assembly Release 2.</title>
        <authorList>
            <person name="Gouzy J."/>
            <person name="Langlade N."/>
            <person name="Munos S."/>
        </authorList>
    </citation>
    <scope>NUCLEOTIDE SEQUENCE</scope>
    <source>
        <tissue evidence="4">Leaves</tissue>
    </source>
</reference>
<comment type="subcellular location">
    <subcellularLocation>
        <location evidence="1">Membrane</location>
    </subcellularLocation>
</comment>
<keyword evidence="3" id="KW-0812">Transmembrane</keyword>
<evidence type="ECO:0008006" key="7">
    <source>
        <dbReference type="Google" id="ProtNLM"/>
    </source>
</evidence>
<evidence type="ECO:0000256" key="2">
    <source>
        <dbReference type="ARBA" id="ARBA00023136"/>
    </source>
</evidence>
<sequence>MSVEDDVCNHDKRQKNHRVLKSISLVTLITLCVILTSPVLILVFFLTLTPYPHFTLHDVKLTTFNFSTTLTSNLQITISCRNYDDPFHFEKIDVYASYRNQQITLPTMLPPMYLKDFTVWSLSLNGTEVSVPPYLAAYLVQDVTVGNVLINVEVTGRLRAKSGFLSRRFRLKVNCPEYIMFGNDTDVIGSATKRPFVEWCHVGVTPLKSVMQILTSAFDNLVGI</sequence>
<dbReference type="InParanoid" id="A0A251VB54"/>
<organism evidence="5 6">
    <name type="scientific">Helianthus annuus</name>
    <name type="common">Common sunflower</name>
    <dbReference type="NCBI Taxonomy" id="4232"/>
    <lineage>
        <taxon>Eukaryota</taxon>
        <taxon>Viridiplantae</taxon>
        <taxon>Streptophyta</taxon>
        <taxon>Embryophyta</taxon>
        <taxon>Tracheophyta</taxon>
        <taxon>Spermatophyta</taxon>
        <taxon>Magnoliopsida</taxon>
        <taxon>eudicotyledons</taxon>
        <taxon>Gunneridae</taxon>
        <taxon>Pentapetalae</taxon>
        <taxon>asterids</taxon>
        <taxon>campanulids</taxon>
        <taxon>Asterales</taxon>
        <taxon>Asteraceae</taxon>
        <taxon>Asteroideae</taxon>
        <taxon>Heliantheae alliance</taxon>
        <taxon>Heliantheae</taxon>
        <taxon>Helianthus</taxon>
    </lineage>
</organism>
<dbReference type="Proteomes" id="UP000215914">
    <property type="component" value="Chromosome 3"/>
</dbReference>
<evidence type="ECO:0000256" key="1">
    <source>
        <dbReference type="ARBA" id="ARBA00004370"/>
    </source>
</evidence>
<dbReference type="EMBL" id="MNCJ02000318">
    <property type="protein sequence ID" value="KAF5816469.1"/>
    <property type="molecule type" value="Genomic_DNA"/>
</dbReference>
<dbReference type="InterPro" id="IPR044839">
    <property type="entry name" value="NDR1-like"/>
</dbReference>
<dbReference type="EMBL" id="CM007892">
    <property type="protein sequence ID" value="OTG32835.1"/>
    <property type="molecule type" value="Genomic_DNA"/>
</dbReference>
<keyword evidence="2 3" id="KW-0472">Membrane</keyword>
<evidence type="ECO:0000313" key="5">
    <source>
        <dbReference type="EMBL" id="OTG32835.1"/>
    </source>
</evidence>
<dbReference type="GO" id="GO:0098542">
    <property type="term" value="P:defense response to other organism"/>
    <property type="evidence" value="ECO:0007669"/>
    <property type="project" value="InterPro"/>
</dbReference>
<dbReference type="Gramene" id="mRNA:HanXRQr2_Chr03g0134631">
    <property type="protein sequence ID" value="CDS:HanXRQr2_Chr03g0134631.1"/>
    <property type="gene ID" value="HanXRQr2_Chr03g0134631"/>
</dbReference>
<evidence type="ECO:0000313" key="4">
    <source>
        <dbReference type="EMBL" id="KAF5816469.1"/>
    </source>
</evidence>
<keyword evidence="6" id="KW-1185">Reference proteome</keyword>
<dbReference type="GO" id="GO:0009506">
    <property type="term" value="C:plasmodesma"/>
    <property type="evidence" value="ECO:0000318"/>
    <property type="project" value="GO_Central"/>
</dbReference>
<dbReference type="PANTHER" id="PTHR31415">
    <property type="entry name" value="OS05G0367900 PROTEIN"/>
    <property type="match status" value="1"/>
</dbReference>